<comment type="caution">
    <text evidence="6">The sequence shown here is derived from an EMBL/GenBank/DDBJ whole genome shotgun (WGS) entry which is preliminary data.</text>
</comment>
<accession>A0A8H3DHY3</accession>
<protein>
    <recommendedName>
        <fullName evidence="8">Retinoblastoma-binding protein 5</fullName>
    </recommendedName>
</protein>
<dbReference type="PROSITE" id="PS50082">
    <property type="entry name" value="WD_REPEATS_2"/>
    <property type="match status" value="1"/>
</dbReference>
<name>A0A8H3DHY3_9AGAM</name>
<evidence type="ECO:0000256" key="3">
    <source>
        <dbReference type="ARBA" id="ARBA00022737"/>
    </source>
</evidence>
<dbReference type="PROSITE" id="PS00678">
    <property type="entry name" value="WD_REPEATS_1"/>
    <property type="match status" value="1"/>
</dbReference>
<feature type="repeat" description="WD" evidence="5">
    <location>
        <begin position="102"/>
        <end position="143"/>
    </location>
</feature>
<dbReference type="EMBL" id="CAJMXA010003887">
    <property type="protein sequence ID" value="CAE6521969.1"/>
    <property type="molecule type" value="Genomic_DNA"/>
</dbReference>
<dbReference type="PANTHER" id="PTHR44040:SF1">
    <property type="entry name" value="RETINOBLASTOMA-BINDING PROTEIN 5"/>
    <property type="match status" value="1"/>
</dbReference>
<dbReference type="GO" id="GO:0048188">
    <property type="term" value="C:Set1C/COMPASS complex"/>
    <property type="evidence" value="ECO:0007669"/>
    <property type="project" value="InterPro"/>
</dbReference>
<evidence type="ECO:0000313" key="6">
    <source>
        <dbReference type="EMBL" id="CAE6521969.1"/>
    </source>
</evidence>
<dbReference type="SUPFAM" id="SSF50978">
    <property type="entry name" value="WD40 repeat-like"/>
    <property type="match status" value="1"/>
</dbReference>
<keyword evidence="3" id="KW-0677">Repeat</keyword>
<dbReference type="Pfam" id="PF00400">
    <property type="entry name" value="WD40"/>
    <property type="match status" value="1"/>
</dbReference>
<reference evidence="6" key="1">
    <citation type="submission" date="2021-01" db="EMBL/GenBank/DDBJ databases">
        <authorList>
            <person name="Kaushik A."/>
        </authorList>
    </citation>
    <scope>NUCLEOTIDE SEQUENCE</scope>
    <source>
        <strain evidence="6">AG6-10EEA</strain>
    </source>
</reference>
<evidence type="ECO:0000256" key="1">
    <source>
        <dbReference type="ARBA" id="ARBA00004123"/>
    </source>
</evidence>
<evidence type="ECO:0008006" key="8">
    <source>
        <dbReference type="Google" id="ProtNLM"/>
    </source>
</evidence>
<dbReference type="PANTHER" id="PTHR44040">
    <property type="entry name" value="RETINOBLASTOMA-BINDING PROTEIN 5"/>
    <property type="match status" value="1"/>
</dbReference>
<dbReference type="InterPro" id="IPR019775">
    <property type="entry name" value="WD40_repeat_CS"/>
</dbReference>
<evidence type="ECO:0000256" key="2">
    <source>
        <dbReference type="ARBA" id="ARBA00022574"/>
    </source>
</evidence>
<evidence type="ECO:0000256" key="5">
    <source>
        <dbReference type="PROSITE-ProRule" id="PRU00221"/>
    </source>
</evidence>
<dbReference type="PROSITE" id="PS50294">
    <property type="entry name" value="WD_REPEATS_REGION"/>
    <property type="match status" value="1"/>
</dbReference>
<keyword evidence="2 5" id="KW-0853">WD repeat</keyword>
<dbReference type="InterPro" id="IPR015943">
    <property type="entry name" value="WD40/YVTN_repeat-like_dom_sf"/>
</dbReference>
<dbReference type="Proteomes" id="UP000663853">
    <property type="component" value="Unassembled WGS sequence"/>
</dbReference>
<sequence length="470" mass="52766">MLTPCARLGTNPVTRVYHSLDPSHPGACRNSKHPPRSLAFWSMNAALLDPFGQDYPESVENTLDEYAVCARFNRTGRFVAAGRPDGMTSIWDLETKAVIQVFTGHVKTITSVSWSRNSRYLLTSSKDWNCIIWDMSNGERCSTVRFDAPVLQASFHPRNSKVLLVTLQSQQTILVDLRKGTRSRTELMDSQAQQPERMKTMTAVFSPDGKTIQVGTSTGVLATFNTRTKFMVSCTKVSNGNSSIKHIACDRSGKYLIVNSNDRIVRVLEITSHTYDLELLHMFSDPISKTPWNGICFSGDGEYVVAGAGHKAGHHIYIWDRSSGALVKILEGPTEPLVDADWHPFRPILSSVASSGLIHIWKTTYSENWSAFAPGFEELEENVEYQEHEDEFDVEDEVDALRRKKMEEDFDVDVETVDPIIVGKQAGETQSTGQDEDDHWIALEPDDDIVLDYVPVLDILERESDEEDDP</sequence>
<dbReference type="SMART" id="SM00320">
    <property type="entry name" value="WD40"/>
    <property type="match status" value="6"/>
</dbReference>
<dbReference type="Gene3D" id="2.130.10.10">
    <property type="entry name" value="YVTN repeat-like/Quinoprotein amine dehydrogenase"/>
    <property type="match status" value="1"/>
</dbReference>
<evidence type="ECO:0000313" key="7">
    <source>
        <dbReference type="Proteomes" id="UP000663853"/>
    </source>
</evidence>
<dbReference type="AlphaFoldDB" id="A0A8H3DHY3"/>
<dbReference type="InterPro" id="IPR037850">
    <property type="entry name" value="RBBP5/Swd1"/>
</dbReference>
<proteinExistence type="predicted"/>
<gene>
    <name evidence="6" type="ORF">RDB_LOCUS149986</name>
</gene>
<comment type="subcellular location">
    <subcellularLocation>
        <location evidence="1">Nucleus</location>
    </subcellularLocation>
</comment>
<evidence type="ECO:0000256" key="4">
    <source>
        <dbReference type="ARBA" id="ARBA00023242"/>
    </source>
</evidence>
<dbReference type="InterPro" id="IPR036322">
    <property type="entry name" value="WD40_repeat_dom_sf"/>
</dbReference>
<organism evidence="6 7">
    <name type="scientific">Rhizoctonia solani</name>
    <dbReference type="NCBI Taxonomy" id="456999"/>
    <lineage>
        <taxon>Eukaryota</taxon>
        <taxon>Fungi</taxon>
        <taxon>Dikarya</taxon>
        <taxon>Basidiomycota</taxon>
        <taxon>Agaricomycotina</taxon>
        <taxon>Agaricomycetes</taxon>
        <taxon>Cantharellales</taxon>
        <taxon>Ceratobasidiaceae</taxon>
        <taxon>Rhizoctonia</taxon>
    </lineage>
</organism>
<keyword evidence="4" id="KW-0539">Nucleus</keyword>
<dbReference type="InterPro" id="IPR001680">
    <property type="entry name" value="WD40_rpt"/>
</dbReference>